<reference evidence="1" key="1">
    <citation type="journal article" date="2023" name="Insect Mol. Biol.">
        <title>Genome sequencing provides insights into the evolution of gene families encoding plant cell wall-degrading enzymes in longhorned beetles.</title>
        <authorList>
            <person name="Shin N.R."/>
            <person name="Okamura Y."/>
            <person name="Kirsch R."/>
            <person name="Pauchet Y."/>
        </authorList>
    </citation>
    <scope>NUCLEOTIDE SEQUENCE</scope>
    <source>
        <strain evidence="1">RBIC_L_NR</strain>
    </source>
</reference>
<evidence type="ECO:0000313" key="1">
    <source>
        <dbReference type="EMBL" id="KAJ8936555.1"/>
    </source>
</evidence>
<organism evidence="1 2">
    <name type="scientific">Rhamnusium bicolor</name>
    <dbReference type="NCBI Taxonomy" id="1586634"/>
    <lineage>
        <taxon>Eukaryota</taxon>
        <taxon>Metazoa</taxon>
        <taxon>Ecdysozoa</taxon>
        <taxon>Arthropoda</taxon>
        <taxon>Hexapoda</taxon>
        <taxon>Insecta</taxon>
        <taxon>Pterygota</taxon>
        <taxon>Neoptera</taxon>
        <taxon>Endopterygota</taxon>
        <taxon>Coleoptera</taxon>
        <taxon>Polyphaga</taxon>
        <taxon>Cucujiformia</taxon>
        <taxon>Chrysomeloidea</taxon>
        <taxon>Cerambycidae</taxon>
        <taxon>Lepturinae</taxon>
        <taxon>Rhagiini</taxon>
        <taxon>Rhamnusium</taxon>
    </lineage>
</organism>
<accession>A0AAV8XBZ8</accession>
<sequence>MESLLRFIPVVSTTGENLSEIILNTMASLNINMEKLRGQGYDCASDMAGKFKGVKTRIMEKISFSSIYSLF</sequence>
<dbReference type="EMBL" id="JANEYF010003408">
    <property type="protein sequence ID" value="KAJ8936555.1"/>
    <property type="molecule type" value="Genomic_DNA"/>
</dbReference>
<protein>
    <recommendedName>
        <fullName evidence="3">DUF4371 domain-containing protein</fullName>
    </recommendedName>
</protein>
<dbReference type="PANTHER" id="PTHR45749">
    <property type="match status" value="1"/>
</dbReference>
<proteinExistence type="predicted"/>
<dbReference type="AlphaFoldDB" id="A0AAV8XBZ8"/>
<comment type="caution">
    <text evidence="1">The sequence shown here is derived from an EMBL/GenBank/DDBJ whole genome shotgun (WGS) entry which is preliminary data.</text>
</comment>
<dbReference type="PANTHER" id="PTHR45749:SF21">
    <property type="entry name" value="DUF4371 DOMAIN-CONTAINING PROTEIN"/>
    <property type="match status" value="1"/>
</dbReference>
<evidence type="ECO:0000313" key="2">
    <source>
        <dbReference type="Proteomes" id="UP001162156"/>
    </source>
</evidence>
<evidence type="ECO:0008006" key="3">
    <source>
        <dbReference type="Google" id="ProtNLM"/>
    </source>
</evidence>
<name>A0AAV8XBZ8_9CUCU</name>
<gene>
    <name evidence="1" type="ORF">NQ314_012295</name>
</gene>
<keyword evidence="2" id="KW-1185">Reference proteome</keyword>
<dbReference type="Proteomes" id="UP001162156">
    <property type="component" value="Unassembled WGS sequence"/>
</dbReference>